<keyword evidence="2" id="KW-1185">Reference proteome</keyword>
<comment type="caution">
    <text evidence="1">The sequence shown here is derived from an EMBL/GenBank/DDBJ whole genome shotgun (WGS) entry which is preliminary data.</text>
</comment>
<evidence type="ECO:0000313" key="1">
    <source>
        <dbReference type="EMBL" id="TQM76369.1"/>
    </source>
</evidence>
<evidence type="ECO:0008006" key="3">
    <source>
        <dbReference type="Google" id="ProtNLM"/>
    </source>
</evidence>
<dbReference type="AlphaFoldDB" id="A0A543J0M1"/>
<protein>
    <recommendedName>
        <fullName evidence="3">NYN domain-containing protein</fullName>
    </recommendedName>
</protein>
<sequence>MPPTVCPAASHRSRTRTRRRRRLLRRGRGIHLLDIENLTGSPSPTAAQVTAFMSRYRGLVPVGPADQFVVAVNPRAVLSVGIALRGIQLLIRSGPDGADRALTECGYADRLPERFERVVIGSGDGHFTDLAAWLAGHGMHVTVVSKRGSLNWRLYLAAPEVVTFEPPVAQAA</sequence>
<dbReference type="Gene3D" id="3.40.50.1010">
    <property type="entry name" value="5'-nuclease"/>
    <property type="match status" value="1"/>
</dbReference>
<dbReference type="RefSeq" id="WP_142260262.1">
    <property type="nucleotide sequence ID" value="NZ_BMPV01000001.1"/>
</dbReference>
<gene>
    <name evidence="1" type="ORF">FHX40_3103</name>
</gene>
<organism evidence="1 2">
    <name type="scientific">Thermopolyspora flexuosa</name>
    <dbReference type="NCBI Taxonomy" id="103836"/>
    <lineage>
        <taxon>Bacteria</taxon>
        <taxon>Bacillati</taxon>
        <taxon>Actinomycetota</taxon>
        <taxon>Actinomycetes</taxon>
        <taxon>Streptosporangiales</taxon>
        <taxon>Streptosporangiaceae</taxon>
        <taxon>Thermopolyspora</taxon>
    </lineage>
</organism>
<name>A0A543J0M1_9ACTN</name>
<dbReference type="Proteomes" id="UP000319213">
    <property type="component" value="Unassembled WGS sequence"/>
</dbReference>
<evidence type="ECO:0000313" key="2">
    <source>
        <dbReference type="Proteomes" id="UP000319213"/>
    </source>
</evidence>
<reference evidence="1 2" key="1">
    <citation type="submission" date="2019-06" db="EMBL/GenBank/DDBJ databases">
        <title>Sequencing the genomes of 1000 actinobacteria strains.</title>
        <authorList>
            <person name="Klenk H.-P."/>
        </authorList>
    </citation>
    <scope>NUCLEOTIDE SEQUENCE [LARGE SCALE GENOMIC DNA]</scope>
    <source>
        <strain evidence="1 2">DSM 43186</strain>
    </source>
</reference>
<accession>A0A543J0M1</accession>
<dbReference type="OrthoDB" id="5144756at2"/>
<dbReference type="EMBL" id="VFPQ01000001">
    <property type="protein sequence ID" value="TQM76369.1"/>
    <property type="molecule type" value="Genomic_DNA"/>
</dbReference>
<proteinExistence type="predicted"/>